<dbReference type="Proteomes" id="UP000589626">
    <property type="component" value="Unassembled WGS sequence"/>
</dbReference>
<accession>A0A7W4VSC0</accession>
<protein>
    <submittedName>
        <fullName evidence="1">Uncharacterized protein</fullName>
    </submittedName>
</protein>
<organism evidence="1 2">
    <name type="scientific">Nocardioides soli</name>
    <dbReference type="NCBI Taxonomy" id="1036020"/>
    <lineage>
        <taxon>Bacteria</taxon>
        <taxon>Bacillati</taxon>
        <taxon>Actinomycetota</taxon>
        <taxon>Actinomycetes</taxon>
        <taxon>Propionibacteriales</taxon>
        <taxon>Nocardioidaceae</taxon>
        <taxon>Nocardioides</taxon>
    </lineage>
</organism>
<keyword evidence="2" id="KW-1185">Reference proteome</keyword>
<evidence type="ECO:0000313" key="1">
    <source>
        <dbReference type="EMBL" id="MBB3040838.1"/>
    </source>
</evidence>
<gene>
    <name evidence="1" type="ORF">FHU40_000639</name>
</gene>
<comment type="caution">
    <text evidence="1">The sequence shown here is derived from an EMBL/GenBank/DDBJ whole genome shotgun (WGS) entry which is preliminary data.</text>
</comment>
<name>A0A7W4VSC0_9ACTN</name>
<evidence type="ECO:0000313" key="2">
    <source>
        <dbReference type="Proteomes" id="UP000589626"/>
    </source>
</evidence>
<reference evidence="1 2" key="1">
    <citation type="submission" date="2020-08" db="EMBL/GenBank/DDBJ databases">
        <title>Sequencing the genomes of 1000 actinobacteria strains.</title>
        <authorList>
            <person name="Klenk H.-P."/>
        </authorList>
    </citation>
    <scope>NUCLEOTIDE SEQUENCE [LARGE SCALE GENOMIC DNA]</scope>
    <source>
        <strain evidence="1 2">DSM 105498</strain>
    </source>
</reference>
<proteinExistence type="predicted"/>
<dbReference type="AlphaFoldDB" id="A0A7W4VSC0"/>
<sequence length="250" mass="27194">MSKHIYFIAPDGRAVQARSASSWFTNRCDATLIVQPATLNGKYPDRAQGRELHVTFAGGYDPIAFQLLDAHVEQQLTVPGGEFIVYRSSRSDLQGLALWRGPYHEIASWLPPVAESEGIDPWGRFSGLRIEDAPDGVLVTSAAESAVNVRVTDVSNYVEGVGMLYFYAPAEALGRVPTFKGRSVPSGEVWRTTVTDLDDGPVQTHFVLASPQSVVSLVPEHGAAPKYGRQLAFLESLLHVESNALARKAS</sequence>
<dbReference type="EMBL" id="JACHWR010000001">
    <property type="protein sequence ID" value="MBB3040838.1"/>
    <property type="molecule type" value="Genomic_DNA"/>
</dbReference>
<dbReference type="RefSeq" id="WP_183590820.1">
    <property type="nucleotide sequence ID" value="NZ_JACHWR010000001.1"/>
</dbReference>